<sequence length="192" mass="19839">MMRNLRLSCLAPRFLGETRGAAAAEFVLWMGLLSIPTANVVDLGMYGVKRMQVASAAEAAVQAAWHLCNQSSASTALPLASCSGVYTVMKTAAQSGSLGTNVSLGASAIIDSYYCSNGSGALVHVATTDGNATTAPQGPGNCSSVIAGSITVPGEYVQATASYPFTSFFPNATVTSFLPKTITQTAWLRLDK</sequence>
<protein>
    <submittedName>
        <fullName evidence="1">Uncharacterized protein</fullName>
    </submittedName>
</protein>
<reference evidence="1" key="1">
    <citation type="submission" date="2021-04" db="EMBL/GenBank/DDBJ databases">
        <title>The complete genome sequence of Caulobacter sp. S6.</title>
        <authorList>
            <person name="Tang Y."/>
            <person name="Ouyang W."/>
            <person name="Liu Q."/>
            <person name="Huang B."/>
            <person name="Guo Z."/>
            <person name="Lei P."/>
        </authorList>
    </citation>
    <scope>NUCLEOTIDE SEQUENCE</scope>
    <source>
        <strain evidence="1">S6</strain>
    </source>
</reference>
<dbReference type="RefSeq" id="WP_211938643.1">
    <property type="nucleotide sequence ID" value="NZ_CP073078.1"/>
</dbReference>
<accession>A0A975IV90</accession>
<keyword evidence="2" id="KW-1185">Reference proteome</keyword>
<dbReference type="Proteomes" id="UP000676409">
    <property type="component" value="Chromosome"/>
</dbReference>
<dbReference type="KEGG" id="caul:KCG34_01490"/>
<dbReference type="AlphaFoldDB" id="A0A975IV90"/>
<gene>
    <name evidence="1" type="ORF">KCG34_01490</name>
</gene>
<organism evidence="1 2">
    <name type="scientific">Phenylobacterium montanum</name>
    <dbReference type="NCBI Taxonomy" id="2823693"/>
    <lineage>
        <taxon>Bacteria</taxon>
        <taxon>Pseudomonadati</taxon>
        <taxon>Pseudomonadota</taxon>
        <taxon>Alphaproteobacteria</taxon>
        <taxon>Caulobacterales</taxon>
        <taxon>Caulobacteraceae</taxon>
        <taxon>Phenylobacterium</taxon>
    </lineage>
</organism>
<evidence type="ECO:0000313" key="1">
    <source>
        <dbReference type="EMBL" id="QUD88593.1"/>
    </source>
</evidence>
<dbReference type="EMBL" id="CP073078">
    <property type="protein sequence ID" value="QUD88593.1"/>
    <property type="molecule type" value="Genomic_DNA"/>
</dbReference>
<proteinExistence type="predicted"/>
<name>A0A975IV90_9CAUL</name>
<evidence type="ECO:0000313" key="2">
    <source>
        <dbReference type="Proteomes" id="UP000676409"/>
    </source>
</evidence>